<protein>
    <submittedName>
        <fullName evidence="1">Uncharacterized protein</fullName>
    </submittedName>
</protein>
<dbReference type="Proteomes" id="UP000186817">
    <property type="component" value="Unassembled WGS sequence"/>
</dbReference>
<dbReference type="OrthoDB" id="417081at2759"/>
<dbReference type="AlphaFoldDB" id="A0A1Q9DIZ8"/>
<comment type="caution">
    <text evidence="1">The sequence shown here is derived from an EMBL/GenBank/DDBJ whole genome shotgun (WGS) entry which is preliminary data.</text>
</comment>
<reference evidence="1 2" key="1">
    <citation type="submission" date="2016-02" db="EMBL/GenBank/DDBJ databases">
        <title>Genome analysis of coral dinoflagellate symbionts highlights evolutionary adaptations to a symbiotic lifestyle.</title>
        <authorList>
            <person name="Aranda M."/>
            <person name="Li Y."/>
            <person name="Liew Y.J."/>
            <person name="Baumgarten S."/>
            <person name="Simakov O."/>
            <person name="Wilson M."/>
            <person name="Piel J."/>
            <person name="Ashoor H."/>
            <person name="Bougouffa S."/>
            <person name="Bajic V.B."/>
            <person name="Ryu T."/>
            <person name="Ravasi T."/>
            <person name="Bayer T."/>
            <person name="Micklem G."/>
            <person name="Kim H."/>
            <person name="Bhak J."/>
            <person name="Lajeunesse T.C."/>
            <person name="Voolstra C.R."/>
        </authorList>
    </citation>
    <scope>NUCLEOTIDE SEQUENCE [LARGE SCALE GENOMIC DNA]</scope>
    <source>
        <strain evidence="1 2">CCMP2467</strain>
    </source>
</reference>
<keyword evidence="2" id="KW-1185">Reference proteome</keyword>
<dbReference type="EMBL" id="LSRX01000516">
    <property type="protein sequence ID" value="OLP95120.1"/>
    <property type="molecule type" value="Genomic_DNA"/>
</dbReference>
<gene>
    <name evidence="1" type="ORF">AK812_SmicGene22781</name>
</gene>
<name>A0A1Q9DIZ8_SYMMI</name>
<accession>A0A1Q9DIZ8</accession>
<proteinExistence type="predicted"/>
<sequence>MHQEAIAKSLSEAGASALEKLPINIRLDLELNCPVDSGQVCNVLSLETHLLRMLVLLVAQMGISKRARTAVSLQANCMGVRLLWLVARQRARIAKGLCFEEIQSQRHVELQDADDDAQGNVWVVSIVQALRWEAVLKAASSTLATIAPTMVSLATFTDDVVTRLHAFTKVNFGKLQTIQVFALSGGVLRTSSVFSGMALFNAMRAAGPQARQFPKTLPIGTTVGRA</sequence>
<evidence type="ECO:0000313" key="1">
    <source>
        <dbReference type="EMBL" id="OLP95120.1"/>
    </source>
</evidence>
<organism evidence="1 2">
    <name type="scientific">Symbiodinium microadriaticum</name>
    <name type="common">Dinoflagellate</name>
    <name type="synonym">Zooxanthella microadriatica</name>
    <dbReference type="NCBI Taxonomy" id="2951"/>
    <lineage>
        <taxon>Eukaryota</taxon>
        <taxon>Sar</taxon>
        <taxon>Alveolata</taxon>
        <taxon>Dinophyceae</taxon>
        <taxon>Suessiales</taxon>
        <taxon>Symbiodiniaceae</taxon>
        <taxon>Symbiodinium</taxon>
    </lineage>
</organism>
<evidence type="ECO:0000313" key="2">
    <source>
        <dbReference type="Proteomes" id="UP000186817"/>
    </source>
</evidence>